<feature type="chain" id="PRO_5002135073" description="Ferric aerobactin receptor" evidence="10">
    <location>
        <begin position="21"/>
        <end position="783"/>
    </location>
</feature>
<dbReference type="SUPFAM" id="SSF56935">
    <property type="entry name" value="Porins"/>
    <property type="match status" value="1"/>
</dbReference>
<dbReference type="Gene3D" id="2.170.130.10">
    <property type="entry name" value="TonB-dependent receptor, plug domain"/>
    <property type="match status" value="1"/>
</dbReference>
<evidence type="ECO:0000256" key="8">
    <source>
        <dbReference type="PROSITE-ProRule" id="PRU01360"/>
    </source>
</evidence>
<feature type="domain" description="TonB-dependent receptor-like beta-barrel" evidence="11">
    <location>
        <begin position="314"/>
        <end position="748"/>
    </location>
</feature>
<dbReference type="PANTHER" id="PTHR30069">
    <property type="entry name" value="TONB-DEPENDENT OUTER MEMBRANE RECEPTOR"/>
    <property type="match status" value="1"/>
</dbReference>
<dbReference type="InterPro" id="IPR000531">
    <property type="entry name" value="Beta-barrel_TonB"/>
</dbReference>
<dbReference type="PROSITE" id="PS52016">
    <property type="entry name" value="TONB_DEPENDENT_REC_3"/>
    <property type="match status" value="1"/>
</dbReference>
<evidence type="ECO:0000256" key="4">
    <source>
        <dbReference type="ARBA" id="ARBA00022692"/>
    </source>
</evidence>
<dbReference type="Pfam" id="PF07715">
    <property type="entry name" value="Plug"/>
    <property type="match status" value="1"/>
</dbReference>
<dbReference type="InterPro" id="IPR012910">
    <property type="entry name" value="Plug_dom"/>
</dbReference>
<evidence type="ECO:0000256" key="7">
    <source>
        <dbReference type="ARBA" id="ARBA00023237"/>
    </source>
</evidence>
<keyword evidence="5 9" id="KW-0798">TonB box</keyword>
<keyword evidence="6 8" id="KW-0472">Membrane</keyword>
<feature type="signal peptide" evidence="10">
    <location>
        <begin position="1"/>
        <end position="20"/>
    </location>
</feature>
<keyword evidence="14" id="KW-1185">Reference proteome</keyword>
<dbReference type="RefSeq" id="WP_039143876.1">
    <property type="nucleotide sequence ID" value="NZ_JSVC01000032.1"/>
</dbReference>
<comment type="subcellular location">
    <subcellularLocation>
        <location evidence="1 8">Cell outer membrane</location>
        <topology evidence="1 8">Multi-pass membrane protein</topology>
    </subcellularLocation>
</comment>
<dbReference type="STRING" id="1349421.OI18_21405"/>
<evidence type="ECO:0000313" key="13">
    <source>
        <dbReference type="EMBL" id="KIC92681.1"/>
    </source>
</evidence>
<feature type="domain" description="TonB-dependent receptor plug" evidence="12">
    <location>
        <begin position="120"/>
        <end position="222"/>
    </location>
</feature>
<name>A0A0C1KZH2_9BACT</name>
<dbReference type="Gene3D" id="2.60.40.1120">
    <property type="entry name" value="Carboxypeptidase-like, regulatory domain"/>
    <property type="match status" value="1"/>
</dbReference>
<dbReference type="InterPro" id="IPR008969">
    <property type="entry name" value="CarboxyPept-like_regulatory"/>
</dbReference>
<evidence type="ECO:0000256" key="1">
    <source>
        <dbReference type="ARBA" id="ARBA00004571"/>
    </source>
</evidence>
<comment type="caution">
    <text evidence="13">The sequence shown here is derived from an EMBL/GenBank/DDBJ whole genome shotgun (WGS) entry which is preliminary data.</text>
</comment>
<dbReference type="Pfam" id="PF00593">
    <property type="entry name" value="TonB_dep_Rec_b-barrel"/>
    <property type="match status" value="1"/>
</dbReference>
<dbReference type="InterPro" id="IPR039426">
    <property type="entry name" value="TonB-dep_rcpt-like"/>
</dbReference>
<keyword evidence="3 8" id="KW-1134">Transmembrane beta strand</keyword>
<dbReference type="InterPro" id="IPR036942">
    <property type="entry name" value="Beta-barrel_TonB_sf"/>
</dbReference>
<evidence type="ECO:0000256" key="2">
    <source>
        <dbReference type="ARBA" id="ARBA00022448"/>
    </source>
</evidence>
<dbReference type="SUPFAM" id="SSF49464">
    <property type="entry name" value="Carboxypeptidase regulatory domain-like"/>
    <property type="match status" value="1"/>
</dbReference>
<accession>A0A0C1KZH2</accession>
<evidence type="ECO:0008006" key="15">
    <source>
        <dbReference type="Google" id="ProtNLM"/>
    </source>
</evidence>
<dbReference type="GO" id="GO:0044718">
    <property type="term" value="P:siderophore transmembrane transport"/>
    <property type="evidence" value="ECO:0007669"/>
    <property type="project" value="TreeGrafter"/>
</dbReference>
<evidence type="ECO:0000256" key="5">
    <source>
        <dbReference type="ARBA" id="ARBA00023077"/>
    </source>
</evidence>
<evidence type="ECO:0000256" key="6">
    <source>
        <dbReference type="ARBA" id="ARBA00023136"/>
    </source>
</evidence>
<proteinExistence type="inferred from homology"/>
<dbReference type="CDD" id="cd01347">
    <property type="entry name" value="ligand_gated_channel"/>
    <property type="match status" value="1"/>
</dbReference>
<gene>
    <name evidence="13" type="ORF">OI18_21405</name>
</gene>
<keyword evidence="10" id="KW-0732">Signal</keyword>
<keyword evidence="2 8" id="KW-0813">Transport</keyword>
<reference evidence="13 14" key="1">
    <citation type="submission" date="2014-11" db="EMBL/GenBank/DDBJ databases">
        <title>Genome sequence of Flavihumibacter solisilvae 3-3.</title>
        <authorList>
            <person name="Zhou G."/>
            <person name="Li M."/>
            <person name="Wang G."/>
        </authorList>
    </citation>
    <scope>NUCLEOTIDE SEQUENCE [LARGE SCALE GENOMIC DNA]</scope>
    <source>
        <strain evidence="13 14">3-3</strain>
    </source>
</reference>
<keyword evidence="4 8" id="KW-0812">Transmembrane</keyword>
<dbReference type="GO" id="GO:0009279">
    <property type="term" value="C:cell outer membrane"/>
    <property type="evidence" value="ECO:0007669"/>
    <property type="project" value="UniProtKB-SubCell"/>
</dbReference>
<dbReference type="GO" id="GO:0015344">
    <property type="term" value="F:siderophore uptake transmembrane transporter activity"/>
    <property type="evidence" value="ECO:0007669"/>
    <property type="project" value="TreeGrafter"/>
</dbReference>
<protein>
    <recommendedName>
        <fullName evidence="15">Ferric aerobactin receptor</fullName>
    </recommendedName>
</protein>
<evidence type="ECO:0000259" key="12">
    <source>
        <dbReference type="Pfam" id="PF07715"/>
    </source>
</evidence>
<sequence length="783" mass="86598">MFRYIYYFILLSVLSFNASAQVINGIIKDEQKQPLADIAVTIREGFNGSVSNPAGEFSLKLPKPGQYTVLVSAVGFAFQEKSVTVKADETVTIEFILSNQASSLKEVTVTAGRKAEIVDRTPASVQVINSKEIQNRMLVSPNISNILAQSVPSLGFGTNTTSNTGQTLRGRTPLIMIDGIPQSTPLRNGSRDVRTIDPAVIDRIEVVKGATSMYGNGADGGIINYITKKSEGNKAFNAYSNIAATGMPIKSSSSLGGRLTQQFYGKINAFDYIVSGTFENTGVFKDGKGRVISPVYGLGETDSYNAFAKLGYNIAANHRLEVMYNYFGSQQHTDYVVKTGKYDSIPTIGVPGKVLGEPGGNRYNHNTYLRYQAKELPFHTSLQADLYLQSFYTVYGYEPVYFENGGQSTIQSDKKGLRLSLNTPYNITSWLSGDIVYGLDVLNDKTGQPLVDGRTWVPDIELKNTAPYLQANIHLHRDWILRAGYRFDNMKIDVPTFTQVMVLNSTTGDYIGGQTINGGKLSFDASSFNAGLRFARWEWFRPFISFSQGFSIIDMGRYVRSAKENDVAKMQIQPVRVNNYEAGFSSNFGWLQFTGSYFISTNKIGASLVQDSTGWYTQQKAPEKTYGYELSLDLTPMENLGFGAAYAYVEGKADKDNNNHYNDAADIYLTSSKISAPKASAYVRYALTPAISIYTQWIHFGDRERFKPRANGRYANGEGPVNGAGIVNLSGTWKMNSRINLQLGIENLFNKTYYSPIAQWTGSDTDYTTANGMRFQLGVGVKW</sequence>
<evidence type="ECO:0000256" key="10">
    <source>
        <dbReference type="SAM" id="SignalP"/>
    </source>
</evidence>
<evidence type="ECO:0000313" key="14">
    <source>
        <dbReference type="Proteomes" id="UP000031408"/>
    </source>
</evidence>
<dbReference type="EMBL" id="JSVC01000032">
    <property type="protein sequence ID" value="KIC92681.1"/>
    <property type="molecule type" value="Genomic_DNA"/>
</dbReference>
<dbReference type="PANTHER" id="PTHR30069:SF42">
    <property type="entry name" value="FERRIC AEROBACTIN RECEPTOR"/>
    <property type="match status" value="1"/>
</dbReference>
<dbReference type="OrthoDB" id="8670144at2"/>
<dbReference type="Proteomes" id="UP000031408">
    <property type="component" value="Unassembled WGS sequence"/>
</dbReference>
<keyword evidence="7 8" id="KW-0998">Cell outer membrane</keyword>
<comment type="similarity">
    <text evidence="8 9">Belongs to the TonB-dependent receptor family.</text>
</comment>
<dbReference type="Gene3D" id="2.40.170.20">
    <property type="entry name" value="TonB-dependent receptor, beta-barrel domain"/>
    <property type="match status" value="1"/>
</dbReference>
<evidence type="ECO:0000259" key="11">
    <source>
        <dbReference type="Pfam" id="PF00593"/>
    </source>
</evidence>
<dbReference type="AlphaFoldDB" id="A0A0C1KZH2"/>
<dbReference type="Pfam" id="PF13715">
    <property type="entry name" value="CarbopepD_reg_2"/>
    <property type="match status" value="1"/>
</dbReference>
<dbReference type="InterPro" id="IPR037066">
    <property type="entry name" value="Plug_dom_sf"/>
</dbReference>
<evidence type="ECO:0000256" key="3">
    <source>
        <dbReference type="ARBA" id="ARBA00022452"/>
    </source>
</evidence>
<organism evidence="13 14">
    <name type="scientific">Flavihumibacter solisilvae</name>
    <dbReference type="NCBI Taxonomy" id="1349421"/>
    <lineage>
        <taxon>Bacteria</taxon>
        <taxon>Pseudomonadati</taxon>
        <taxon>Bacteroidota</taxon>
        <taxon>Chitinophagia</taxon>
        <taxon>Chitinophagales</taxon>
        <taxon>Chitinophagaceae</taxon>
        <taxon>Flavihumibacter</taxon>
    </lineage>
</organism>
<evidence type="ECO:0000256" key="9">
    <source>
        <dbReference type="RuleBase" id="RU003357"/>
    </source>
</evidence>